<proteinExistence type="inferred from homology"/>
<dbReference type="PANTHER" id="PTHR43163:SF6">
    <property type="entry name" value="DIPEPTIDE TRANSPORT SYSTEM PERMEASE PROTEIN DPPB-RELATED"/>
    <property type="match status" value="1"/>
</dbReference>
<dbReference type="Pfam" id="PF00528">
    <property type="entry name" value="BPD_transp_1"/>
    <property type="match status" value="1"/>
</dbReference>
<evidence type="ECO:0000259" key="8">
    <source>
        <dbReference type="PROSITE" id="PS50928"/>
    </source>
</evidence>
<organism evidence="9 10">
    <name type="scientific">Candidatus Segetimicrobium genomatis</name>
    <dbReference type="NCBI Taxonomy" id="2569760"/>
    <lineage>
        <taxon>Bacteria</taxon>
        <taxon>Bacillati</taxon>
        <taxon>Candidatus Sysuimicrobiota</taxon>
        <taxon>Candidatus Sysuimicrobiia</taxon>
        <taxon>Candidatus Sysuimicrobiales</taxon>
        <taxon>Candidatus Segetimicrobiaceae</taxon>
        <taxon>Candidatus Segetimicrobium</taxon>
    </lineage>
</organism>
<dbReference type="Pfam" id="PF19300">
    <property type="entry name" value="BPD_transp_1_N"/>
    <property type="match status" value="1"/>
</dbReference>
<evidence type="ECO:0000256" key="3">
    <source>
        <dbReference type="ARBA" id="ARBA00022475"/>
    </source>
</evidence>
<feature type="transmembrane region" description="Helical" evidence="7">
    <location>
        <begin position="286"/>
        <end position="309"/>
    </location>
</feature>
<dbReference type="Gene3D" id="1.10.3720.10">
    <property type="entry name" value="MetI-like"/>
    <property type="match status" value="1"/>
</dbReference>
<comment type="similarity">
    <text evidence="7">Belongs to the binding-protein-dependent transport system permease family.</text>
</comment>
<feature type="transmembrane region" description="Helical" evidence="7">
    <location>
        <begin position="99"/>
        <end position="121"/>
    </location>
</feature>
<accession>A0A537JM91</accession>
<evidence type="ECO:0000256" key="5">
    <source>
        <dbReference type="ARBA" id="ARBA00022989"/>
    </source>
</evidence>
<dbReference type="EMBL" id="VBAN01000051">
    <property type="protein sequence ID" value="TMI84655.1"/>
    <property type="molecule type" value="Genomic_DNA"/>
</dbReference>
<feature type="domain" description="ABC transmembrane type-1" evidence="8">
    <location>
        <begin position="95"/>
        <end position="306"/>
    </location>
</feature>
<name>A0A537JM91_9BACT</name>
<feature type="transmembrane region" description="Helical" evidence="7">
    <location>
        <begin position="241"/>
        <end position="266"/>
    </location>
</feature>
<dbReference type="SUPFAM" id="SSF161098">
    <property type="entry name" value="MetI-like"/>
    <property type="match status" value="1"/>
</dbReference>
<evidence type="ECO:0000256" key="4">
    <source>
        <dbReference type="ARBA" id="ARBA00022692"/>
    </source>
</evidence>
<sequence length="316" mass="33881">MVAYAVRRLLHAVPVLLGVSVVVFLTMKLVPGDQAEALLGPQATPEGIAQVRRTLGLDRPLYVQYTRWAWYAAQGDFGYSWNLGRPAIDVLVPKIGNTMTLGVASFLLAVALGVTGGVVAAGRSYSWIDRASVGLGAVVGNAPPFWLGLVLVFVFAVLLGVFPSEGMHDLRSPGGLIDLLRHLALPALTTAAAPGAIILRQVRASVIETRQQDFVKVAYAKGLLRRVVFWRHIFRAALPPVITIAGLQLGYLMGGAIFSEVVFAWPGLGRQLYLAVTARDVAVVQGAVLFIAIAFVAINLLVDILVMIANPRLRTT</sequence>
<comment type="caution">
    <text evidence="9">The sequence shown here is derived from an EMBL/GenBank/DDBJ whole genome shotgun (WGS) entry which is preliminary data.</text>
</comment>
<keyword evidence="5 7" id="KW-1133">Transmembrane helix</keyword>
<dbReference type="InterPro" id="IPR000515">
    <property type="entry name" value="MetI-like"/>
</dbReference>
<keyword evidence="3" id="KW-1003">Cell membrane</keyword>
<dbReference type="GO" id="GO:0071916">
    <property type="term" value="F:dipeptide transmembrane transporter activity"/>
    <property type="evidence" value="ECO:0007669"/>
    <property type="project" value="TreeGrafter"/>
</dbReference>
<reference evidence="9 10" key="1">
    <citation type="journal article" date="2019" name="Nat. Microbiol.">
        <title>Mediterranean grassland soil C-N compound turnover is dependent on rainfall and depth, and is mediated by genomically divergent microorganisms.</title>
        <authorList>
            <person name="Diamond S."/>
            <person name="Andeer P.F."/>
            <person name="Li Z."/>
            <person name="Crits-Christoph A."/>
            <person name="Burstein D."/>
            <person name="Anantharaman K."/>
            <person name="Lane K.R."/>
            <person name="Thomas B.C."/>
            <person name="Pan C."/>
            <person name="Northen T.R."/>
            <person name="Banfield J.F."/>
        </authorList>
    </citation>
    <scope>NUCLEOTIDE SEQUENCE [LARGE SCALE GENOMIC DNA]</scope>
    <source>
        <strain evidence="9">NP_6</strain>
    </source>
</reference>
<evidence type="ECO:0000313" key="10">
    <source>
        <dbReference type="Proteomes" id="UP000318093"/>
    </source>
</evidence>
<dbReference type="AlphaFoldDB" id="A0A537JM91"/>
<dbReference type="PROSITE" id="PS50928">
    <property type="entry name" value="ABC_TM1"/>
    <property type="match status" value="1"/>
</dbReference>
<dbReference type="GO" id="GO:0005886">
    <property type="term" value="C:plasma membrane"/>
    <property type="evidence" value="ECO:0007669"/>
    <property type="project" value="UniProtKB-SubCell"/>
</dbReference>
<dbReference type="Proteomes" id="UP000318093">
    <property type="component" value="Unassembled WGS sequence"/>
</dbReference>
<keyword evidence="4 7" id="KW-0812">Transmembrane</keyword>
<feature type="transmembrane region" description="Helical" evidence="7">
    <location>
        <begin position="133"/>
        <end position="159"/>
    </location>
</feature>
<evidence type="ECO:0000256" key="7">
    <source>
        <dbReference type="RuleBase" id="RU363032"/>
    </source>
</evidence>
<evidence type="ECO:0000256" key="2">
    <source>
        <dbReference type="ARBA" id="ARBA00022448"/>
    </source>
</evidence>
<evidence type="ECO:0000256" key="6">
    <source>
        <dbReference type="ARBA" id="ARBA00023136"/>
    </source>
</evidence>
<dbReference type="CDD" id="cd06261">
    <property type="entry name" value="TM_PBP2"/>
    <property type="match status" value="1"/>
</dbReference>
<evidence type="ECO:0000313" key="9">
    <source>
        <dbReference type="EMBL" id="TMI84655.1"/>
    </source>
</evidence>
<evidence type="ECO:0000256" key="1">
    <source>
        <dbReference type="ARBA" id="ARBA00004651"/>
    </source>
</evidence>
<gene>
    <name evidence="9" type="ORF">E6H03_01620</name>
</gene>
<protein>
    <submittedName>
        <fullName evidence="9">ABC transporter permease</fullName>
    </submittedName>
</protein>
<dbReference type="InterPro" id="IPR035906">
    <property type="entry name" value="MetI-like_sf"/>
</dbReference>
<dbReference type="PANTHER" id="PTHR43163">
    <property type="entry name" value="DIPEPTIDE TRANSPORT SYSTEM PERMEASE PROTEIN DPPB-RELATED"/>
    <property type="match status" value="1"/>
</dbReference>
<dbReference type="InterPro" id="IPR045621">
    <property type="entry name" value="BPD_transp_1_N"/>
</dbReference>
<keyword evidence="2 7" id="KW-0813">Transport</keyword>
<comment type="subcellular location">
    <subcellularLocation>
        <location evidence="1 7">Cell membrane</location>
        <topology evidence="1 7">Multi-pass membrane protein</topology>
    </subcellularLocation>
</comment>
<feature type="transmembrane region" description="Helical" evidence="7">
    <location>
        <begin position="12"/>
        <end position="30"/>
    </location>
</feature>
<feature type="transmembrane region" description="Helical" evidence="7">
    <location>
        <begin position="179"/>
        <end position="199"/>
    </location>
</feature>
<keyword evidence="6 7" id="KW-0472">Membrane</keyword>